<dbReference type="EMBL" id="JAUJYN010000011">
    <property type="protein sequence ID" value="KAK1260564.1"/>
    <property type="molecule type" value="Genomic_DNA"/>
</dbReference>
<name>A0AAV9A8Q4_ACOGR</name>
<feature type="chain" id="PRO_5043328458" evidence="5">
    <location>
        <begin position="27"/>
        <end position="197"/>
    </location>
</feature>
<evidence type="ECO:0000256" key="2">
    <source>
        <dbReference type="ARBA" id="ARBA00005592"/>
    </source>
</evidence>
<evidence type="ECO:0000256" key="4">
    <source>
        <dbReference type="ARBA" id="ARBA00022729"/>
    </source>
</evidence>
<dbReference type="Gene3D" id="2.40.40.10">
    <property type="entry name" value="RlpA-like domain"/>
    <property type="match status" value="1"/>
</dbReference>
<evidence type="ECO:0000313" key="7">
    <source>
        <dbReference type="Proteomes" id="UP001179952"/>
    </source>
</evidence>
<reference evidence="6" key="2">
    <citation type="submission" date="2023-06" db="EMBL/GenBank/DDBJ databases">
        <authorList>
            <person name="Ma L."/>
            <person name="Liu K.-W."/>
            <person name="Li Z."/>
            <person name="Hsiao Y.-Y."/>
            <person name="Qi Y."/>
            <person name="Fu T."/>
            <person name="Tang G."/>
            <person name="Zhang D."/>
            <person name="Sun W.-H."/>
            <person name="Liu D.-K."/>
            <person name="Li Y."/>
            <person name="Chen G.-Z."/>
            <person name="Liu X.-D."/>
            <person name="Liao X.-Y."/>
            <person name="Jiang Y.-T."/>
            <person name="Yu X."/>
            <person name="Hao Y."/>
            <person name="Huang J."/>
            <person name="Zhao X.-W."/>
            <person name="Ke S."/>
            <person name="Chen Y.-Y."/>
            <person name="Wu W.-L."/>
            <person name="Hsu J.-L."/>
            <person name="Lin Y.-F."/>
            <person name="Huang M.-D."/>
            <person name="Li C.-Y."/>
            <person name="Huang L."/>
            <person name="Wang Z.-W."/>
            <person name="Zhao X."/>
            <person name="Zhong W.-Y."/>
            <person name="Peng D.-H."/>
            <person name="Ahmad S."/>
            <person name="Lan S."/>
            <person name="Zhang J.-S."/>
            <person name="Tsai W.-C."/>
            <person name="Van De Peer Y."/>
            <person name="Liu Z.-J."/>
        </authorList>
    </citation>
    <scope>NUCLEOTIDE SEQUENCE</scope>
    <source>
        <strain evidence="6">SCP</strain>
        <tissue evidence="6">Leaves</tissue>
    </source>
</reference>
<evidence type="ECO:0000256" key="1">
    <source>
        <dbReference type="ARBA" id="ARBA00004613"/>
    </source>
</evidence>
<keyword evidence="7" id="KW-1185">Reference proteome</keyword>
<proteinExistence type="inferred from homology"/>
<keyword evidence="4 5" id="KW-0732">Signal</keyword>
<sequence length="197" mass="21453">MAKTSSPTTLFTTLLILTNLLNMGSCHNHSSISRNTSTRLQSCHPSGYLPGKSHNCNHDNMSDCCKSGKMYPQYQCSPPISAGATMTLNCFAENCDGGGPSECDGQYHDDDEMVVALSTGWYDKGSRCLKYIRISGNGRTVRAKVVDECDSVHGCDAEHDYQPPCPNNVVDASISVWNALDIHGSDVGEYDITWSDE</sequence>
<evidence type="ECO:0000313" key="6">
    <source>
        <dbReference type="EMBL" id="KAK1260564.1"/>
    </source>
</evidence>
<dbReference type="InterPro" id="IPR036908">
    <property type="entry name" value="RlpA-like_sf"/>
</dbReference>
<dbReference type="AlphaFoldDB" id="A0AAV9A8Q4"/>
<dbReference type="GO" id="GO:0005576">
    <property type="term" value="C:extracellular region"/>
    <property type="evidence" value="ECO:0007669"/>
    <property type="project" value="UniProtKB-SubCell"/>
</dbReference>
<dbReference type="PANTHER" id="PTHR33191:SF58">
    <property type="entry name" value="RIPENING-RELATED PROTEIN 1"/>
    <property type="match status" value="1"/>
</dbReference>
<dbReference type="PANTHER" id="PTHR33191">
    <property type="entry name" value="RIPENING-RELATED PROTEIN 2-RELATED"/>
    <property type="match status" value="1"/>
</dbReference>
<dbReference type="Pfam" id="PF24300">
    <property type="entry name" value="KWL1"/>
    <property type="match status" value="1"/>
</dbReference>
<keyword evidence="3" id="KW-0964">Secreted</keyword>
<comment type="similarity">
    <text evidence="2">Belongs to the kiwellin family.</text>
</comment>
<dbReference type="InterPro" id="IPR039271">
    <property type="entry name" value="Kiwellin-like"/>
</dbReference>
<accession>A0AAV9A8Q4</accession>
<gene>
    <name evidence="6" type="ORF">QJS04_geneDACA002236</name>
</gene>
<comment type="subcellular location">
    <subcellularLocation>
        <location evidence="1">Secreted</location>
    </subcellularLocation>
</comment>
<dbReference type="Proteomes" id="UP001179952">
    <property type="component" value="Unassembled WGS sequence"/>
</dbReference>
<evidence type="ECO:0000256" key="5">
    <source>
        <dbReference type="SAM" id="SignalP"/>
    </source>
</evidence>
<protein>
    <submittedName>
        <fullName evidence="6">Ripening-related protein 2</fullName>
    </submittedName>
</protein>
<dbReference type="CDD" id="cd22270">
    <property type="entry name" value="DPBB_kiwellin-like"/>
    <property type="match status" value="1"/>
</dbReference>
<evidence type="ECO:0000256" key="3">
    <source>
        <dbReference type="ARBA" id="ARBA00022525"/>
    </source>
</evidence>
<feature type="signal peptide" evidence="5">
    <location>
        <begin position="1"/>
        <end position="26"/>
    </location>
</feature>
<organism evidence="6 7">
    <name type="scientific">Acorus gramineus</name>
    <name type="common">Dwarf sweet flag</name>
    <dbReference type="NCBI Taxonomy" id="55184"/>
    <lineage>
        <taxon>Eukaryota</taxon>
        <taxon>Viridiplantae</taxon>
        <taxon>Streptophyta</taxon>
        <taxon>Embryophyta</taxon>
        <taxon>Tracheophyta</taxon>
        <taxon>Spermatophyta</taxon>
        <taxon>Magnoliopsida</taxon>
        <taxon>Liliopsida</taxon>
        <taxon>Acoraceae</taxon>
        <taxon>Acorus</taxon>
    </lineage>
</organism>
<comment type="caution">
    <text evidence="6">The sequence shown here is derived from an EMBL/GenBank/DDBJ whole genome shotgun (WGS) entry which is preliminary data.</text>
</comment>
<dbReference type="SUPFAM" id="SSF50685">
    <property type="entry name" value="Barwin-like endoglucanases"/>
    <property type="match status" value="1"/>
</dbReference>
<reference evidence="6" key="1">
    <citation type="journal article" date="2023" name="Nat. Commun.">
        <title>Diploid and tetraploid genomes of Acorus and the evolution of monocots.</title>
        <authorList>
            <person name="Ma L."/>
            <person name="Liu K.W."/>
            <person name="Li Z."/>
            <person name="Hsiao Y.Y."/>
            <person name="Qi Y."/>
            <person name="Fu T."/>
            <person name="Tang G.D."/>
            <person name="Zhang D."/>
            <person name="Sun W.H."/>
            <person name="Liu D.K."/>
            <person name="Li Y."/>
            <person name="Chen G.Z."/>
            <person name="Liu X.D."/>
            <person name="Liao X.Y."/>
            <person name="Jiang Y.T."/>
            <person name="Yu X."/>
            <person name="Hao Y."/>
            <person name="Huang J."/>
            <person name="Zhao X.W."/>
            <person name="Ke S."/>
            <person name="Chen Y.Y."/>
            <person name="Wu W.L."/>
            <person name="Hsu J.L."/>
            <person name="Lin Y.F."/>
            <person name="Huang M.D."/>
            <person name="Li C.Y."/>
            <person name="Huang L."/>
            <person name="Wang Z.W."/>
            <person name="Zhao X."/>
            <person name="Zhong W.Y."/>
            <person name="Peng D.H."/>
            <person name="Ahmad S."/>
            <person name="Lan S."/>
            <person name="Zhang J.S."/>
            <person name="Tsai W.C."/>
            <person name="Van de Peer Y."/>
            <person name="Liu Z.J."/>
        </authorList>
    </citation>
    <scope>NUCLEOTIDE SEQUENCE</scope>
    <source>
        <strain evidence="6">SCP</strain>
    </source>
</reference>